<protein>
    <submittedName>
        <fullName evidence="3">Putative dehydrogenase</fullName>
    </submittedName>
</protein>
<dbReference type="Proteomes" id="UP000239485">
    <property type="component" value="Unassembled WGS sequence"/>
</dbReference>
<organism evidence="3 4">
    <name type="scientific">Kineococcus xinjiangensis</name>
    <dbReference type="NCBI Taxonomy" id="512762"/>
    <lineage>
        <taxon>Bacteria</taxon>
        <taxon>Bacillati</taxon>
        <taxon>Actinomycetota</taxon>
        <taxon>Actinomycetes</taxon>
        <taxon>Kineosporiales</taxon>
        <taxon>Kineosporiaceae</taxon>
        <taxon>Kineococcus</taxon>
    </lineage>
</organism>
<dbReference type="RefSeq" id="WP_104432839.1">
    <property type="nucleotide sequence ID" value="NZ_PTJD01000007.1"/>
</dbReference>
<dbReference type="Gene3D" id="3.40.50.720">
    <property type="entry name" value="NAD(P)-binding Rossmann-like Domain"/>
    <property type="match status" value="1"/>
</dbReference>
<evidence type="ECO:0000313" key="4">
    <source>
        <dbReference type="Proteomes" id="UP000239485"/>
    </source>
</evidence>
<dbReference type="InterPro" id="IPR055170">
    <property type="entry name" value="GFO_IDH_MocA-like_dom"/>
</dbReference>
<dbReference type="AlphaFoldDB" id="A0A2S6IJZ9"/>
<feature type="domain" description="Gfo/Idh/MocA-like oxidoreductase N-terminal" evidence="1">
    <location>
        <begin position="1"/>
        <end position="118"/>
    </location>
</feature>
<accession>A0A2S6IJZ9</accession>
<comment type="caution">
    <text evidence="3">The sequence shown here is derived from an EMBL/GenBank/DDBJ whole genome shotgun (WGS) entry which is preliminary data.</text>
</comment>
<evidence type="ECO:0000313" key="3">
    <source>
        <dbReference type="EMBL" id="PPK94506.1"/>
    </source>
</evidence>
<dbReference type="PANTHER" id="PTHR43377">
    <property type="entry name" value="BILIVERDIN REDUCTASE A"/>
    <property type="match status" value="1"/>
</dbReference>
<proteinExistence type="predicted"/>
<dbReference type="SUPFAM" id="SSF55347">
    <property type="entry name" value="Glyceraldehyde-3-phosphate dehydrogenase-like, C-terminal domain"/>
    <property type="match status" value="1"/>
</dbReference>
<dbReference type="Pfam" id="PF22725">
    <property type="entry name" value="GFO_IDH_MocA_C3"/>
    <property type="match status" value="1"/>
</dbReference>
<dbReference type="SUPFAM" id="SSF51735">
    <property type="entry name" value="NAD(P)-binding Rossmann-fold domains"/>
    <property type="match status" value="1"/>
</dbReference>
<name>A0A2S6IJZ9_9ACTN</name>
<dbReference type="InterPro" id="IPR036291">
    <property type="entry name" value="NAD(P)-bd_dom_sf"/>
</dbReference>
<dbReference type="InterPro" id="IPR000683">
    <property type="entry name" value="Gfo/Idh/MocA-like_OxRdtase_N"/>
</dbReference>
<keyword evidence="4" id="KW-1185">Reference proteome</keyword>
<gene>
    <name evidence="3" type="ORF">CLV92_1078</name>
</gene>
<dbReference type="GO" id="GO:0000166">
    <property type="term" value="F:nucleotide binding"/>
    <property type="evidence" value="ECO:0007669"/>
    <property type="project" value="InterPro"/>
</dbReference>
<dbReference type="OrthoDB" id="179913at2"/>
<dbReference type="EMBL" id="PTJD01000007">
    <property type="protein sequence ID" value="PPK94506.1"/>
    <property type="molecule type" value="Genomic_DNA"/>
</dbReference>
<evidence type="ECO:0000259" key="1">
    <source>
        <dbReference type="Pfam" id="PF01408"/>
    </source>
</evidence>
<feature type="domain" description="GFO/IDH/MocA-like oxidoreductase" evidence="2">
    <location>
        <begin position="128"/>
        <end position="235"/>
    </location>
</feature>
<dbReference type="PANTHER" id="PTHR43377:SF6">
    <property type="entry name" value="GFO_IDH_MOCA-LIKE OXIDOREDUCTASE N-TERMINAL DOMAIN-CONTAINING PROTEIN"/>
    <property type="match status" value="1"/>
</dbReference>
<reference evidence="3 4" key="1">
    <citation type="submission" date="2018-02" db="EMBL/GenBank/DDBJ databases">
        <title>Genomic Encyclopedia of Archaeal and Bacterial Type Strains, Phase II (KMG-II): from individual species to whole genera.</title>
        <authorList>
            <person name="Goeker M."/>
        </authorList>
    </citation>
    <scope>NUCLEOTIDE SEQUENCE [LARGE SCALE GENOMIC DNA]</scope>
    <source>
        <strain evidence="3 4">DSM 22857</strain>
    </source>
</reference>
<dbReference type="Pfam" id="PF01408">
    <property type="entry name" value="GFO_IDH_MocA"/>
    <property type="match status" value="1"/>
</dbReference>
<sequence length="336" mass="36410">MRVAVVGCGYWGAKHVRVLSNLPQVEQVVAVDPDRIRTAELQRSHPDLVTRGTVREAAPLFDAAVVATPPGSHAAVAGGLLNAGKHVLVEKPMATRVVDAERLITLAAGHGLTLMVGHTFEYNPAVAVLREAVRTGHLGRIRHIETARLNLGLFQRDVNVLWDLAPHDLSILGFLLGEQPDSVQAWGRPHVHPVLEDVVHLNLHYPTADVTAHVHVSWLDPCKVRRVSVVGTRRMAVYDDLLEEGRVQFHDKSATSVDPRGAEPVVYRDAGVDVPAVDWREPLEAEVAHFLECCATGRAPRSGGSSGLAVIRVLAAAERSLRRGAAVELREMAPAA</sequence>
<evidence type="ECO:0000259" key="2">
    <source>
        <dbReference type="Pfam" id="PF22725"/>
    </source>
</evidence>
<dbReference type="Gene3D" id="3.30.360.10">
    <property type="entry name" value="Dihydrodipicolinate Reductase, domain 2"/>
    <property type="match status" value="1"/>
</dbReference>
<dbReference type="InterPro" id="IPR051450">
    <property type="entry name" value="Gfo/Idh/MocA_Oxidoreductases"/>
</dbReference>